<dbReference type="PANTHER" id="PTHR44942:SF4">
    <property type="entry name" value="METHYLTRANSFERASE TYPE 11 DOMAIN-CONTAINING PROTEIN"/>
    <property type="match status" value="1"/>
</dbReference>
<dbReference type="SUPFAM" id="SSF53335">
    <property type="entry name" value="S-adenosyl-L-methionine-dependent methyltransferases"/>
    <property type="match status" value="1"/>
</dbReference>
<organism evidence="5 6">
    <name type="scientific">Pseudarcicella hirudinis</name>
    <dbReference type="NCBI Taxonomy" id="1079859"/>
    <lineage>
        <taxon>Bacteria</taxon>
        <taxon>Pseudomonadati</taxon>
        <taxon>Bacteroidota</taxon>
        <taxon>Cytophagia</taxon>
        <taxon>Cytophagales</taxon>
        <taxon>Flectobacillaceae</taxon>
        <taxon>Pseudarcicella</taxon>
    </lineage>
</organism>
<evidence type="ECO:0000256" key="3">
    <source>
        <dbReference type="ARBA" id="ARBA00022679"/>
    </source>
</evidence>
<dbReference type="RefSeq" id="WP_092018702.1">
    <property type="nucleotide sequence ID" value="NZ_FOXH01000012.1"/>
</dbReference>
<dbReference type="EMBL" id="FOXH01000012">
    <property type="protein sequence ID" value="SFQ22930.1"/>
    <property type="molecule type" value="Genomic_DNA"/>
</dbReference>
<evidence type="ECO:0000256" key="1">
    <source>
        <dbReference type="ARBA" id="ARBA00008361"/>
    </source>
</evidence>
<protein>
    <submittedName>
        <fullName evidence="5">Methyltransferase domain-containing protein</fullName>
    </submittedName>
</protein>
<keyword evidence="3 5" id="KW-0808">Transferase</keyword>
<feature type="domain" description="Methyltransferase type 11" evidence="4">
    <location>
        <begin position="40"/>
        <end position="128"/>
    </location>
</feature>
<dbReference type="InterPro" id="IPR029063">
    <property type="entry name" value="SAM-dependent_MTases_sf"/>
</dbReference>
<evidence type="ECO:0000256" key="2">
    <source>
        <dbReference type="ARBA" id="ARBA00022603"/>
    </source>
</evidence>
<dbReference type="Pfam" id="PF08241">
    <property type="entry name" value="Methyltransf_11"/>
    <property type="match status" value="1"/>
</dbReference>
<dbReference type="AlphaFoldDB" id="A0A1I5WT81"/>
<accession>A0A1I5WT81</accession>
<dbReference type="Gene3D" id="3.40.50.150">
    <property type="entry name" value="Vaccinia Virus protein VP39"/>
    <property type="match status" value="1"/>
</dbReference>
<dbReference type="GO" id="GO:0008757">
    <property type="term" value="F:S-adenosylmethionine-dependent methyltransferase activity"/>
    <property type="evidence" value="ECO:0007669"/>
    <property type="project" value="InterPro"/>
</dbReference>
<evidence type="ECO:0000313" key="6">
    <source>
        <dbReference type="Proteomes" id="UP000199306"/>
    </source>
</evidence>
<keyword evidence="2 5" id="KW-0489">Methyltransferase</keyword>
<comment type="similarity">
    <text evidence="1">Belongs to the methyltransferase superfamily.</text>
</comment>
<name>A0A1I5WT81_9BACT</name>
<dbReference type="InterPro" id="IPR051052">
    <property type="entry name" value="Diverse_substrate_MTase"/>
</dbReference>
<evidence type="ECO:0000313" key="5">
    <source>
        <dbReference type="EMBL" id="SFQ22930.1"/>
    </source>
</evidence>
<proteinExistence type="inferred from homology"/>
<gene>
    <name evidence="5" type="ORF">SAMN04515674_112168</name>
</gene>
<keyword evidence="6" id="KW-1185">Reference proteome</keyword>
<dbReference type="OrthoDB" id="9797252at2"/>
<dbReference type="GO" id="GO:0032259">
    <property type="term" value="P:methylation"/>
    <property type="evidence" value="ECO:0007669"/>
    <property type="project" value="UniProtKB-KW"/>
</dbReference>
<evidence type="ECO:0000259" key="4">
    <source>
        <dbReference type="Pfam" id="PF08241"/>
    </source>
</evidence>
<dbReference type="STRING" id="1079859.SAMN04515674_112168"/>
<dbReference type="CDD" id="cd02440">
    <property type="entry name" value="AdoMet_MTases"/>
    <property type="match status" value="1"/>
</dbReference>
<reference evidence="5 6" key="1">
    <citation type="submission" date="2016-10" db="EMBL/GenBank/DDBJ databases">
        <authorList>
            <person name="de Groot N.N."/>
        </authorList>
    </citation>
    <scope>NUCLEOTIDE SEQUENCE [LARGE SCALE GENOMIC DNA]</scope>
    <source>
        <strain evidence="6">E92,LMG 26720,CCM 7988</strain>
    </source>
</reference>
<dbReference type="Proteomes" id="UP000199306">
    <property type="component" value="Unassembled WGS sequence"/>
</dbReference>
<dbReference type="PANTHER" id="PTHR44942">
    <property type="entry name" value="METHYLTRANSF_11 DOMAIN-CONTAINING PROTEIN"/>
    <property type="match status" value="1"/>
</dbReference>
<sequence>MTKDNFSKQANLYAKFRPKYPAELYKFLLSYVRNWDNAWDCATGNGQVAGELAKYFRHVYATDISQKQLDNAPKFSNVTYSISQAESTDFPDETFDLITIGQAIHWFNFENFFKEVYRVSKSDSILAFWGYSLMSIDNPILDGKLKLFYTQTTHEYWDEERRFLDEAYLTIPLPFTPIPSPDFEMTYTWNLSDLEGYLNTWSSVQKYIQIHQENPVDVFIAEISETFDPSESFKVTFPLFLKLGYIKS</sequence>
<dbReference type="InterPro" id="IPR013216">
    <property type="entry name" value="Methyltransf_11"/>
</dbReference>